<feature type="domain" description="GRF-type" evidence="6">
    <location>
        <begin position="9"/>
        <end position="48"/>
    </location>
</feature>
<keyword evidence="3" id="KW-0862">Zinc</keyword>
<organism evidence="7 8">
    <name type="scientific">Brassica oleracea var. oleracea</name>
    <dbReference type="NCBI Taxonomy" id="109376"/>
    <lineage>
        <taxon>Eukaryota</taxon>
        <taxon>Viridiplantae</taxon>
        <taxon>Streptophyta</taxon>
        <taxon>Embryophyta</taxon>
        <taxon>Tracheophyta</taxon>
        <taxon>Spermatophyta</taxon>
        <taxon>Magnoliopsida</taxon>
        <taxon>eudicotyledons</taxon>
        <taxon>Gunneridae</taxon>
        <taxon>Pentapetalae</taxon>
        <taxon>rosids</taxon>
        <taxon>malvids</taxon>
        <taxon>Brassicales</taxon>
        <taxon>Brassicaceae</taxon>
        <taxon>Brassiceae</taxon>
        <taxon>Brassica</taxon>
    </lineage>
</organism>
<dbReference type="KEGG" id="boe:106314202"/>
<dbReference type="Proteomes" id="UP000032141">
    <property type="component" value="Chromosome C9"/>
</dbReference>
<keyword evidence="8" id="KW-1185">Reference proteome</keyword>
<keyword evidence="1" id="KW-0479">Metal-binding</keyword>
<evidence type="ECO:0000313" key="8">
    <source>
        <dbReference type="Proteomes" id="UP000032141"/>
    </source>
</evidence>
<evidence type="ECO:0000313" key="7">
    <source>
        <dbReference type="EnsemblPlants" id="Bo9g018670.1"/>
    </source>
</evidence>
<evidence type="ECO:0000256" key="4">
    <source>
        <dbReference type="PROSITE-ProRule" id="PRU01343"/>
    </source>
</evidence>
<proteinExistence type="predicted"/>
<reference evidence="7 8" key="1">
    <citation type="journal article" date="2014" name="Genome Biol.">
        <title>Transcriptome and methylome profiling reveals relics of genome dominance in the mesopolyploid Brassica oleracea.</title>
        <authorList>
            <person name="Parkin I.A."/>
            <person name="Koh C."/>
            <person name="Tang H."/>
            <person name="Robinson S.J."/>
            <person name="Kagale S."/>
            <person name="Clarke W.E."/>
            <person name="Town C.D."/>
            <person name="Nixon J."/>
            <person name="Krishnakumar V."/>
            <person name="Bidwell S.L."/>
            <person name="Denoeud F."/>
            <person name="Belcram H."/>
            <person name="Links M.G."/>
            <person name="Just J."/>
            <person name="Clarke C."/>
            <person name="Bender T."/>
            <person name="Huebert T."/>
            <person name="Mason A.S."/>
            <person name="Pires J.C."/>
            <person name="Barker G."/>
            <person name="Moore J."/>
            <person name="Walley P.G."/>
            <person name="Manoli S."/>
            <person name="Batley J."/>
            <person name="Edwards D."/>
            <person name="Nelson M.N."/>
            <person name="Wang X."/>
            <person name="Paterson A.H."/>
            <person name="King G."/>
            <person name="Bancroft I."/>
            <person name="Chalhoub B."/>
            <person name="Sharpe A.G."/>
        </authorList>
    </citation>
    <scope>NUCLEOTIDE SEQUENCE</scope>
    <source>
        <strain evidence="7 8">cv. TO1000</strain>
    </source>
</reference>
<dbReference type="HOGENOM" id="CLU_134040_1_1_1"/>
<dbReference type="GO" id="GO:0008270">
    <property type="term" value="F:zinc ion binding"/>
    <property type="evidence" value="ECO:0007669"/>
    <property type="project" value="UniProtKB-KW"/>
</dbReference>
<feature type="transmembrane region" description="Helical" evidence="5">
    <location>
        <begin position="93"/>
        <end position="114"/>
    </location>
</feature>
<dbReference type="Gramene" id="Bo9g018670.1">
    <property type="protein sequence ID" value="Bo9g018670.1"/>
    <property type="gene ID" value="Bo9g018670"/>
</dbReference>
<evidence type="ECO:0000256" key="1">
    <source>
        <dbReference type="ARBA" id="ARBA00022723"/>
    </source>
</evidence>
<dbReference type="EnsemblPlants" id="Bo9g018670.1">
    <property type="protein sequence ID" value="Bo9g018670.1"/>
    <property type="gene ID" value="Bo9g018670"/>
</dbReference>
<dbReference type="GeneID" id="106314202"/>
<evidence type="ECO:0000259" key="6">
    <source>
        <dbReference type="PROSITE" id="PS51999"/>
    </source>
</evidence>
<reference evidence="7" key="2">
    <citation type="submission" date="2015-03" db="UniProtKB">
        <authorList>
            <consortium name="EnsemblPlants"/>
        </authorList>
    </citation>
    <scope>IDENTIFICATION</scope>
</reference>
<keyword evidence="5" id="KW-1133">Transmembrane helix</keyword>
<evidence type="ECO:0000256" key="5">
    <source>
        <dbReference type="SAM" id="Phobius"/>
    </source>
</evidence>
<keyword evidence="5" id="KW-0812">Transmembrane</keyword>
<dbReference type="AlphaFoldDB" id="A0A0D3E2B6"/>
<protein>
    <recommendedName>
        <fullName evidence="6">GRF-type domain-containing protein</fullName>
    </recommendedName>
</protein>
<dbReference type="PANTHER" id="PTHR33248">
    <property type="entry name" value="ZINC ION-BINDING PROTEIN"/>
    <property type="match status" value="1"/>
</dbReference>
<dbReference type="PROSITE" id="PS51999">
    <property type="entry name" value="ZF_GRF"/>
    <property type="match status" value="1"/>
</dbReference>
<evidence type="ECO:0000256" key="3">
    <source>
        <dbReference type="ARBA" id="ARBA00022833"/>
    </source>
</evidence>
<evidence type="ECO:0000256" key="2">
    <source>
        <dbReference type="ARBA" id="ARBA00022771"/>
    </source>
</evidence>
<keyword evidence="5" id="KW-0472">Membrane</keyword>
<accession>A0A0D3E2B6</accession>
<name>A0A0D3E2B6_BRAOL</name>
<sequence>MKRGLPSNCGCGGRITKFTSSTQENPGRPFFRCETRGEDHLFKWVEEAMLEELEDVLPKVEVHETEIAKMKSEIEELMEIALNNKIEIQKNKVVMKCIVVYACIVSLAFGAYVLY</sequence>
<keyword evidence="2 4" id="KW-0863">Zinc-finger</keyword>
<dbReference type="RefSeq" id="XP_013607575.1">
    <property type="nucleotide sequence ID" value="XM_013752121.1"/>
</dbReference>
<dbReference type="InterPro" id="IPR010666">
    <property type="entry name" value="Znf_GRF"/>
</dbReference>
<dbReference type="Pfam" id="PF06839">
    <property type="entry name" value="Zn_ribbon_GRF"/>
    <property type="match status" value="1"/>
</dbReference>
<dbReference type="OrthoDB" id="1078464at2759"/>